<dbReference type="GO" id="GO:0055086">
    <property type="term" value="P:nucleobase-containing small molecule metabolic process"/>
    <property type="evidence" value="ECO:0007669"/>
    <property type="project" value="UniProtKB-ARBA"/>
</dbReference>
<keyword evidence="6" id="KW-0378">Hydrolase</keyword>
<dbReference type="PROSITE" id="PS51747">
    <property type="entry name" value="CYT_DCMP_DEAMINASES_2"/>
    <property type="match status" value="1"/>
</dbReference>
<comment type="caution">
    <text evidence="10">The sequence shown here is derived from an EMBL/GenBank/DDBJ whole genome shotgun (WGS) entry which is preliminary data.</text>
</comment>
<dbReference type="GO" id="GO:0005737">
    <property type="term" value="C:cytoplasm"/>
    <property type="evidence" value="ECO:0007669"/>
    <property type="project" value="UniProtKB-SubCell"/>
</dbReference>
<evidence type="ECO:0000259" key="9">
    <source>
        <dbReference type="PROSITE" id="PS51747"/>
    </source>
</evidence>
<comment type="subcellular location">
    <subcellularLocation>
        <location evidence="2">Cytoplasm</location>
    </subcellularLocation>
</comment>
<reference evidence="10 11" key="1">
    <citation type="submission" date="2019-10" db="EMBL/GenBank/DDBJ databases">
        <title>Cognatihalovulum marinum gen. nov. sp. nov., a new member of the family Rhodobacteraceae isolated from deep seawater of the Northwest Indian Ocean.</title>
        <authorList>
            <person name="Ruan C."/>
            <person name="Wang J."/>
            <person name="Zheng X."/>
            <person name="Song L."/>
            <person name="Zhu Y."/>
            <person name="Huang Y."/>
            <person name="Lu Z."/>
            <person name="Du W."/>
            <person name="Huang L."/>
            <person name="Dai X."/>
        </authorList>
    </citation>
    <scope>NUCLEOTIDE SEQUENCE [LARGE SCALE GENOMIC DNA]</scope>
    <source>
        <strain evidence="10 11">2CG4</strain>
    </source>
</reference>
<dbReference type="InterPro" id="IPR016193">
    <property type="entry name" value="Cytidine_deaminase-like"/>
</dbReference>
<keyword evidence="4" id="KW-0963">Cytoplasm</keyword>
<keyword evidence="5" id="KW-0479">Metal-binding</keyword>
<dbReference type="InterPro" id="IPR016192">
    <property type="entry name" value="APOBEC/CMP_deaminase_Zn-bd"/>
</dbReference>
<dbReference type="GO" id="GO:0008270">
    <property type="term" value="F:zinc ion binding"/>
    <property type="evidence" value="ECO:0007669"/>
    <property type="project" value="InterPro"/>
</dbReference>
<evidence type="ECO:0000256" key="4">
    <source>
        <dbReference type="ARBA" id="ARBA00022490"/>
    </source>
</evidence>
<dbReference type="Proteomes" id="UP000474957">
    <property type="component" value="Unassembled WGS sequence"/>
</dbReference>
<dbReference type="CDD" id="cd01285">
    <property type="entry name" value="nucleoside_deaminase"/>
    <property type="match status" value="1"/>
</dbReference>
<dbReference type="PANTHER" id="PTHR11079:SF190">
    <property type="entry name" value="CYTOSINE DEAMINASE"/>
    <property type="match status" value="1"/>
</dbReference>
<sequence>MVLDETTKKGLAAAVAEARKGLEQGGIPIGSSLMLGDEVIAAGHNQRVQKGSQILHGEMAAIEACGRRRDYGQVTLFTTLSPCMMCAGTIVQFGIPRVIVAENQNFGGNEEFLRSRGVEVTVLNDPECIEMMRGFIAAHPELWDEDIGD</sequence>
<evidence type="ECO:0000256" key="5">
    <source>
        <dbReference type="ARBA" id="ARBA00022723"/>
    </source>
</evidence>
<organism evidence="10 11">
    <name type="scientific">Halovulum marinum</name>
    <dbReference type="NCBI Taxonomy" id="2662447"/>
    <lineage>
        <taxon>Bacteria</taxon>
        <taxon>Pseudomonadati</taxon>
        <taxon>Pseudomonadota</taxon>
        <taxon>Alphaproteobacteria</taxon>
        <taxon>Rhodobacterales</taxon>
        <taxon>Paracoccaceae</taxon>
        <taxon>Halovulum</taxon>
    </lineage>
</organism>
<keyword evidence="11" id="KW-1185">Reference proteome</keyword>
<comment type="cofactor">
    <cofactor evidence="1">
        <name>Zn(2+)</name>
        <dbReference type="ChEBI" id="CHEBI:29105"/>
    </cofactor>
</comment>
<dbReference type="GO" id="GO:0008835">
    <property type="term" value="F:diaminohydroxyphosphoribosylaminopyrimidine deaminase activity"/>
    <property type="evidence" value="ECO:0007669"/>
    <property type="project" value="TreeGrafter"/>
</dbReference>
<accession>A0A6L5Z7A2</accession>
<evidence type="ECO:0000256" key="7">
    <source>
        <dbReference type="ARBA" id="ARBA00022833"/>
    </source>
</evidence>
<dbReference type="SUPFAM" id="SSF53927">
    <property type="entry name" value="Cytidine deaminase-like"/>
    <property type="match status" value="1"/>
</dbReference>
<evidence type="ECO:0000256" key="6">
    <source>
        <dbReference type="ARBA" id="ARBA00022801"/>
    </source>
</evidence>
<keyword evidence="7" id="KW-0862">Zinc</keyword>
<evidence type="ECO:0000313" key="10">
    <source>
        <dbReference type="EMBL" id="MSU92269.1"/>
    </source>
</evidence>
<dbReference type="Pfam" id="PF00383">
    <property type="entry name" value="dCMP_cyt_deam_1"/>
    <property type="match status" value="1"/>
</dbReference>
<dbReference type="EMBL" id="WIND01000073">
    <property type="protein sequence ID" value="MSU92269.1"/>
    <property type="molecule type" value="Genomic_DNA"/>
</dbReference>
<dbReference type="RefSeq" id="WP_154449764.1">
    <property type="nucleotide sequence ID" value="NZ_WIND01000073.1"/>
</dbReference>
<proteinExistence type="predicted"/>
<dbReference type="Gene3D" id="3.40.140.10">
    <property type="entry name" value="Cytidine Deaminase, domain 2"/>
    <property type="match status" value="1"/>
</dbReference>
<comment type="subunit">
    <text evidence="3">Homodimer.</text>
</comment>
<evidence type="ECO:0000256" key="8">
    <source>
        <dbReference type="ARBA" id="ARBA00060693"/>
    </source>
</evidence>
<comment type="pathway">
    <text evidence="8">Pyrimidine metabolism.</text>
</comment>
<name>A0A6L5Z7A2_9RHOB</name>
<feature type="domain" description="CMP/dCMP-type deaminase" evidence="9">
    <location>
        <begin position="5"/>
        <end position="120"/>
    </location>
</feature>
<evidence type="ECO:0000313" key="11">
    <source>
        <dbReference type="Proteomes" id="UP000474957"/>
    </source>
</evidence>
<evidence type="ECO:0000256" key="2">
    <source>
        <dbReference type="ARBA" id="ARBA00004496"/>
    </source>
</evidence>
<evidence type="ECO:0000256" key="1">
    <source>
        <dbReference type="ARBA" id="ARBA00001947"/>
    </source>
</evidence>
<dbReference type="InterPro" id="IPR002125">
    <property type="entry name" value="CMP_dCMP_dom"/>
</dbReference>
<dbReference type="FunFam" id="3.40.140.10:FF:000016">
    <property type="entry name" value="Cytosine deaminase"/>
    <property type="match status" value="1"/>
</dbReference>
<evidence type="ECO:0000256" key="3">
    <source>
        <dbReference type="ARBA" id="ARBA00011738"/>
    </source>
</evidence>
<gene>
    <name evidence="10" type="ORF">GE300_22320</name>
</gene>
<dbReference type="PROSITE" id="PS00903">
    <property type="entry name" value="CYT_DCMP_DEAMINASES_1"/>
    <property type="match status" value="1"/>
</dbReference>
<dbReference type="PANTHER" id="PTHR11079">
    <property type="entry name" value="CYTOSINE DEAMINASE FAMILY MEMBER"/>
    <property type="match status" value="1"/>
</dbReference>
<dbReference type="GO" id="GO:0072527">
    <property type="term" value="P:pyrimidine-containing compound metabolic process"/>
    <property type="evidence" value="ECO:0007669"/>
    <property type="project" value="UniProtKB-ARBA"/>
</dbReference>
<dbReference type="AlphaFoldDB" id="A0A6L5Z7A2"/>
<protein>
    <submittedName>
        <fullName evidence="10">Nucleoside deaminase</fullName>
    </submittedName>
</protein>